<dbReference type="InterPro" id="IPR034505">
    <property type="entry name" value="Coproporphyrinogen-III_oxidase"/>
</dbReference>
<keyword evidence="2" id="KW-0004">4Fe-4S</keyword>
<dbReference type="RefSeq" id="WP_132805839.1">
    <property type="nucleotide sequence ID" value="NZ_SMAK01000003.1"/>
</dbReference>
<dbReference type="GO" id="GO:0005737">
    <property type="term" value="C:cytoplasm"/>
    <property type="evidence" value="ECO:0007669"/>
    <property type="project" value="UniProtKB-SubCell"/>
</dbReference>
<dbReference type="PANTHER" id="PTHR13932:SF5">
    <property type="entry name" value="RADICAL S-ADENOSYL METHIONINE DOMAIN-CONTAINING PROTEIN 1, MITOCHONDRIAL"/>
    <property type="match status" value="1"/>
</dbReference>
<keyword evidence="2" id="KW-0963">Cytoplasm</keyword>
<dbReference type="CDD" id="cd01335">
    <property type="entry name" value="Radical_SAM"/>
    <property type="match status" value="1"/>
</dbReference>
<dbReference type="GO" id="GO:0006779">
    <property type="term" value="P:porphyrin-containing compound biosynthetic process"/>
    <property type="evidence" value="ECO:0007669"/>
    <property type="project" value="InterPro"/>
</dbReference>
<dbReference type="SFLD" id="SFLDS00029">
    <property type="entry name" value="Radical_SAM"/>
    <property type="match status" value="1"/>
</dbReference>
<keyword evidence="2" id="KW-0143">Chaperone</keyword>
<reference evidence="4 5" key="1">
    <citation type="submission" date="2019-03" db="EMBL/GenBank/DDBJ databases">
        <title>Genomic Encyclopedia of Type Strains, Phase IV (KMG-IV): sequencing the most valuable type-strain genomes for metagenomic binning, comparative biology and taxonomic classification.</title>
        <authorList>
            <person name="Goeker M."/>
        </authorList>
    </citation>
    <scope>NUCLEOTIDE SEQUENCE [LARGE SCALE GENOMIC DNA]</scope>
    <source>
        <strain evidence="4 5">DSM 19345</strain>
    </source>
</reference>
<dbReference type="PROSITE" id="PS51918">
    <property type="entry name" value="RADICAL_SAM"/>
    <property type="match status" value="1"/>
</dbReference>
<name>A0A4R3MFL3_9HYPH</name>
<keyword evidence="2" id="KW-0411">Iron-sulfur</keyword>
<keyword evidence="2" id="KW-0349">Heme</keyword>
<dbReference type="InterPro" id="IPR010723">
    <property type="entry name" value="HemN_C"/>
</dbReference>
<dbReference type="InterPro" id="IPR058240">
    <property type="entry name" value="rSAM_sf"/>
</dbReference>
<comment type="caution">
    <text evidence="4">The sequence shown here is derived from an EMBL/GenBank/DDBJ whole genome shotgun (WGS) entry which is preliminary data.</text>
</comment>
<comment type="function">
    <text evidence="2">Probably acts as a heme chaperone, transferring heme to an unknown acceptor. Binds one molecule of heme per monomer, possibly covalently. Binds 1 [4Fe-4S] cluster. The cluster is coordinated with 3 cysteines and an exchangeable S-adenosyl-L-methionine.</text>
</comment>
<dbReference type="GO" id="GO:0051539">
    <property type="term" value="F:4 iron, 4 sulfur cluster binding"/>
    <property type="evidence" value="ECO:0007669"/>
    <property type="project" value="UniProtKB-UniRule"/>
</dbReference>
<dbReference type="Pfam" id="PF04055">
    <property type="entry name" value="Radical_SAM"/>
    <property type="match status" value="1"/>
</dbReference>
<dbReference type="Gene3D" id="3.30.750.200">
    <property type="match status" value="1"/>
</dbReference>
<dbReference type="SFLD" id="SFLDF00562">
    <property type="entry name" value="HemN-like__clustered_with_heat"/>
    <property type="match status" value="1"/>
</dbReference>
<dbReference type="GO" id="GO:0046872">
    <property type="term" value="F:metal ion binding"/>
    <property type="evidence" value="ECO:0007669"/>
    <property type="project" value="UniProtKB-UniRule"/>
</dbReference>
<dbReference type="Pfam" id="PF06969">
    <property type="entry name" value="HemN_C"/>
    <property type="match status" value="1"/>
</dbReference>
<dbReference type="NCBIfam" id="TIGR00539">
    <property type="entry name" value="hemN_rel"/>
    <property type="match status" value="1"/>
</dbReference>
<keyword evidence="2" id="KW-0949">S-adenosyl-L-methionine</keyword>
<evidence type="ECO:0000313" key="5">
    <source>
        <dbReference type="Proteomes" id="UP000295678"/>
    </source>
</evidence>
<dbReference type="PANTHER" id="PTHR13932">
    <property type="entry name" value="COPROPORPHYRINIGEN III OXIDASE"/>
    <property type="match status" value="1"/>
</dbReference>
<dbReference type="AlphaFoldDB" id="A0A4R3MFL3"/>
<proteinExistence type="inferred from homology"/>
<accession>A0A4R3MFL3</accession>
<evidence type="ECO:0000313" key="4">
    <source>
        <dbReference type="EMBL" id="TCT11952.1"/>
    </source>
</evidence>
<gene>
    <name evidence="4" type="ORF">EDC22_103265</name>
</gene>
<keyword evidence="5" id="KW-1185">Reference proteome</keyword>
<comment type="subcellular location">
    <subcellularLocation>
        <location evidence="2">Cytoplasm</location>
    </subcellularLocation>
</comment>
<dbReference type="OrthoDB" id="9808022at2"/>
<evidence type="ECO:0000259" key="3">
    <source>
        <dbReference type="PROSITE" id="PS51918"/>
    </source>
</evidence>
<dbReference type="EMBL" id="SMAK01000003">
    <property type="protein sequence ID" value="TCT11952.1"/>
    <property type="molecule type" value="Genomic_DNA"/>
</dbReference>
<dbReference type="SFLD" id="SFLDF00288">
    <property type="entry name" value="HemN-like__clustered_with_nucl"/>
    <property type="match status" value="1"/>
</dbReference>
<evidence type="ECO:0000256" key="1">
    <source>
        <dbReference type="ARBA" id="ARBA00006100"/>
    </source>
</evidence>
<dbReference type="SMART" id="SM00729">
    <property type="entry name" value="Elp3"/>
    <property type="match status" value="1"/>
</dbReference>
<feature type="domain" description="Radical SAM core" evidence="3">
    <location>
        <begin position="11"/>
        <end position="246"/>
    </location>
</feature>
<dbReference type="GO" id="GO:0004109">
    <property type="term" value="F:coproporphyrinogen oxidase activity"/>
    <property type="evidence" value="ECO:0007669"/>
    <property type="project" value="InterPro"/>
</dbReference>
<dbReference type="InterPro" id="IPR004559">
    <property type="entry name" value="HemW-like"/>
</dbReference>
<organism evidence="4 5">
    <name type="scientific">Tepidamorphus gemmatus</name>
    <dbReference type="NCBI Taxonomy" id="747076"/>
    <lineage>
        <taxon>Bacteria</taxon>
        <taxon>Pseudomonadati</taxon>
        <taxon>Pseudomonadota</taxon>
        <taxon>Alphaproteobacteria</taxon>
        <taxon>Hyphomicrobiales</taxon>
        <taxon>Tepidamorphaceae</taxon>
        <taxon>Tepidamorphus</taxon>
    </lineage>
</organism>
<evidence type="ECO:0000256" key="2">
    <source>
        <dbReference type="RuleBase" id="RU364116"/>
    </source>
</evidence>
<dbReference type="SFLD" id="SFLDG01065">
    <property type="entry name" value="anaerobic_coproporphyrinogen-I"/>
    <property type="match status" value="1"/>
</dbReference>
<keyword evidence="2" id="KW-0408">Iron</keyword>
<keyword evidence="2" id="KW-0479">Metal-binding</keyword>
<sequence length="392" mass="42347">MPDRPSSPRPQDADPGFGVYVHWPFCAAKCPYCDFNSHVRREIPQVRYLDGLVAELGYMAALAPGRTVRSVFFGGGTPSLMDPETVAGVLDAVAANWPVAADVEVTLEANPSSVEADRFAGYRAAGVNRISLGIQALDDQALRLLGRLHDVAAARAALDIAHATFDRVSFDLIYARPGQTVAAWTAELDEACRMAGEHLSLYQLTIEPETPFAALHARGKLVVPDDELGRALYDVTLETTDRYGLPAYEISNHARPGGECRHNLVYWRGGEWAGVGPGAHGRLDVMGVRTALSTVRAPEAWLAEVGQRGHGVVERIELTREEVADEYLVMGLRLAEGVDPARYRQLAGRELTADRIGDLVGYGLIERLADGRLRATPAGFAVLNAVVGDLAA</sequence>
<comment type="similarity">
    <text evidence="1">Belongs to the anaerobic coproporphyrinogen-III oxidase family. HemW subfamily.</text>
</comment>
<dbReference type="InterPro" id="IPR006638">
    <property type="entry name" value="Elp3/MiaA/NifB-like_rSAM"/>
</dbReference>
<dbReference type="Proteomes" id="UP000295678">
    <property type="component" value="Unassembled WGS sequence"/>
</dbReference>
<dbReference type="InterPro" id="IPR007197">
    <property type="entry name" value="rSAM"/>
</dbReference>
<protein>
    <recommendedName>
        <fullName evidence="2">Heme chaperone HemW</fullName>
    </recommendedName>
</protein>
<dbReference type="SUPFAM" id="SSF102114">
    <property type="entry name" value="Radical SAM enzymes"/>
    <property type="match status" value="1"/>
</dbReference>